<reference evidence="1 2" key="1">
    <citation type="submission" date="2019-02" db="EMBL/GenBank/DDBJ databases">
        <title>Genome sequencing of the rare red list fungi Bondarzewia mesenterica.</title>
        <authorList>
            <person name="Buettner E."/>
            <person name="Kellner H."/>
        </authorList>
    </citation>
    <scope>NUCLEOTIDE SEQUENCE [LARGE SCALE GENOMIC DNA]</scope>
    <source>
        <strain evidence="1 2">DSM 108281</strain>
    </source>
</reference>
<accession>A0A4S4M0C5</accession>
<gene>
    <name evidence="1" type="ORF">EW146_g3250</name>
</gene>
<name>A0A4S4M0C5_9AGAM</name>
<evidence type="ECO:0008006" key="3">
    <source>
        <dbReference type="Google" id="ProtNLM"/>
    </source>
</evidence>
<sequence length="326" mass="36347">MAMMSTPMNPPLPAELVHHILRFSAASSTSSCLTLCLVSSWVHDLAIPYLFSQVILTIPARAHAFRTRVIRSTNPTHDAANPLALIHNLWVSSNASVNFGVDILCKCPNLRHAAIDIQSFSTLLSVELPPQESDECDSNETDLHLTLFGSVRQNTQYPSRSAFTAPILERITHLHLLTGSLPGPSIYLPRLTHLAMCFKHNHSFMNFVNTTLTSQSLQVLVLIVDTILAPFVRRAIVQRIGACRQKDERVWFVEIDMCQFDQDWVEEANGGETIWEKAVRQTTVWEKNREVLAVNVAASVSSMAQIKVCDGVNGAECHQRIELLQA</sequence>
<evidence type="ECO:0000313" key="1">
    <source>
        <dbReference type="EMBL" id="THH17581.1"/>
    </source>
</evidence>
<organism evidence="1 2">
    <name type="scientific">Bondarzewia mesenterica</name>
    <dbReference type="NCBI Taxonomy" id="1095465"/>
    <lineage>
        <taxon>Eukaryota</taxon>
        <taxon>Fungi</taxon>
        <taxon>Dikarya</taxon>
        <taxon>Basidiomycota</taxon>
        <taxon>Agaricomycotina</taxon>
        <taxon>Agaricomycetes</taxon>
        <taxon>Russulales</taxon>
        <taxon>Bondarzewiaceae</taxon>
        <taxon>Bondarzewia</taxon>
    </lineage>
</organism>
<keyword evidence="2" id="KW-1185">Reference proteome</keyword>
<dbReference type="Proteomes" id="UP000310158">
    <property type="component" value="Unassembled WGS sequence"/>
</dbReference>
<proteinExistence type="predicted"/>
<evidence type="ECO:0000313" key="2">
    <source>
        <dbReference type="Proteomes" id="UP000310158"/>
    </source>
</evidence>
<comment type="caution">
    <text evidence="1">The sequence shown here is derived from an EMBL/GenBank/DDBJ whole genome shotgun (WGS) entry which is preliminary data.</text>
</comment>
<protein>
    <recommendedName>
        <fullName evidence="3">F-box domain-containing protein</fullName>
    </recommendedName>
</protein>
<dbReference type="AlphaFoldDB" id="A0A4S4M0C5"/>
<dbReference type="OrthoDB" id="2795673at2759"/>
<dbReference type="EMBL" id="SGPL01000105">
    <property type="protein sequence ID" value="THH17581.1"/>
    <property type="molecule type" value="Genomic_DNA"/>
</dbReference>